<comment type="caution">
    <text evidence="2">The sequence shown here is derived from an EMBL/GenBank/DDBJ whole genome shotgun (WGS) entry which is preliminary data.</text>
</comment>
<evidence type="ECO:0000313" key="2">
    <source>
        <dbReference type="EMBL" id="KUN68323.1"/>
    </source>
</evidence>
<feature type="domain" description="DUF6891" evidence="1">
    <location>
        <begin position="124"/>
        <end position="305"/>
    </location>
</feature>
<sequence length="307" mass="34198">MEIDGGLAVKVETEYGDRLTGVSERRLRRLVRRLGTSGDRWLAAQRIPDVPNVFAQVWHEKGGDYQLEHRAGEDGLFGTRLTDPDRVAALLTAWARQQDGWDAGLVWEPVDLGPAEEIPDLPPDIREQVEERVRLLLRCGYDSRAQLTEDAEEWLVDGDERPVSRAQAGHLVDRLWLERLGEMETWPTTTDPDRLTRAFDALTTRGVTARENFTCCRTCGTAEIGAERAEGDRGFVYFHTQCTESAAEGRGLMLLYGGFDGSAETTRAVGHDVVAALDAAGLSAVWDGDPDKAIEIRPLDWRKRLVG</sequence>
<protein>
    <recommendedName>
        <fullName evidence="1">DUF6891 domain-containing protein</fullName>
    </recommendedName>
</protein>
<dbReference type="Proteomes" id="UP000054375">
    <property type="component" value="Unassembled WGS sequence"/>
</dbReference>
<name>A0A117PBR9_9ACTN</name>
<evidence type="ECO:0000259" key="1">
    <source>
        <dbReference type="Pfam" id="PF21831"/>
    </source>
</evidence>
<dbReference type="Pfam" id="PF21831">
    <property type="entry name" value="DUF6891"/>
    <property type="match status" value="1"/>
</dbReference>
<organism evidence="2 3">
    <name type="scientific">Streptomyces griseorubiginosus</name>
    <dbReference type="NCBI Taxonomy" id="67304"/>
    <lineage>
        <taxon>Bacteria</taxon>
        <taxon>Bacillati</taxon>
        <taxon>Actinomycetota</taxon>
        <taxon>Actinomycetes</taxon>
        <taxon>Kitasatosporales</taxon>
        <taxon>Streptomycetaceae</taxon>
        <taxon>Streptomyces</taxon>
    </lineage>
</organism>
<dbReference type="RefSeq" id="WP_062024924.1">
    <property type="nucleotide sequence ID" value="NZ_JBPJFL010000002.1"/>
</dbReference>
<dbReference type="EMBL" id="LMWV01000006">
    <property type="protein sequence ID" value="KUN68323.1"/>
    <property type="molecule type" value="Genomic_DNA"/>
</dbReference>
<proteinExistence type="predicted"/>
<reference evidence="2 3" key="1">
    <citation type="submission" date="2015-10" db="EMBL/GenBank/DDBJ databases">
        <title>Draft genome sequence of Streptomyces griseorubiginosus DSM 40469, type strain for the species Streptomyces griseorubiginosus.</title>
        <authorList>
            <person name="Ruckert C."/>
            <person name="Winkler A."/>
            <person name="Kalinowski J."/>
            <person name="Kampfer P."/>
            <person name="Glaeser S."/>
        </authorList>
    </citation>
    <scope>NUCLEOTIDE SEQUENCE [LARGE SCALE GENOMIC DNA]</scope>
    <source>
        <strain evidence="2 3">DSM 40469</strain>
    </source>
</reference>
<evidence type="ECO:0000313" key="3">
    <source>
        <dbReference type="Proteomes" id="UP000054375"/>
    </source>
</evidence>
<accession>A0A117R316</accession>
<accession>A0A117PBR9</accession>
<keyword evidence="3" id="KW-1185">Reference proteome</keyword>
<dbReference type="InterPro" id="IPR054186">
    <property type="entry name" value="DUF6891"/>
</dbReference>
<gene>
    <name evidence="2" type="ORF">AQJ54_10275</name>
</gene>
<dbReference type="AlphaFoldDB" id="A0A117PBR9"/>